<sequence>MVRVATKRADVDIGDDLSPKKQPDKIAPPQTTGLNPMALEIDMEMIPAVDAVPKLVPVKKDIAELKTKTPT</sequence>
<evidence type="ECO:0000313" key="3">
    <source>
        <dbReference type="Proteomes" id="UP000070174"/>
    </source>
</evidence>
<feature type="region of interest" description="Disordered" evidence="1">
    <location>
        <begin position="1"/>
        <end position="33"/>
    </location>
</feature>
<dbReference type="EMBL" id="LRQE01000041">
    <property type="protein sequence ID" value="KXA28699.1"/>
    <property type="molecule type" value="Genomic_DNA"/>
</dbReference>
<protein>
    <submittedName>
        <fullName evidence="2">Uncharacterized protein</fullName>
    </submittedName>
</protein>
<name>A0A133PJJ2_9FIRM</name>
<gene>
    <name evidence="2" type="ORF">HMPREF3229_01695</name>
</gene>
<comment type="caution">
    <text evidence="2">The sequence shown here is derived from an EMBL/GenBank/DDBJ whole genome shotgun (WGS) entry which is preliminary data.</text>
</comment>
<feature type="compositionally biased region" description="Basic and acidic residues" evidence="1">
    <location>
        <begin position="7"/>
        <end position="24"/>
    </location>
</feature>
<dbReference type="Proteomes" id="UP000070174">
    <property type="component" value="Unassembled WGS sequence"/>
</dbReference>
<proteinExistence type="predicted"/>
<accession>A0A133PJJ2</accession>
<organism evidence="2">
    <name type="scientific">Peptoniphilus harei</name>
    <dbReference type="NCBI Taxonomy" id="54005"/>
    <lineage>
        <taxon>Bacteria</taxon>
        <taxon>Bacillati</taxon>
        <taxon>Bacillota</taxon>
        <taxon>Tissierellia</taxon>
        <taxon>Tissierellales</taxon>
        <taxon>Peptoniphilaceae</taxon>
        <taxon>Peptoniphilus</taxon>
    </lineage>
</organism>
<evidence type="ECO:0000313" key="2">
    <source>
        <dbReference type="EMBL" id="KXA28699.1"/>
    </source>
</evidence>
<reference evidence="2 3" key="1">
    <citation type="submission" date="2016-01" db="EMBL/GenBank/DDBJ databases">
        <authorList>
            <person name="Oliw E.H."/>
        </authorList>
    </citation>
    <scope>NUCLEOTIDE SEQUENCE [LARGE SCALE GENOMIC DNA]</scope>
    <source>
        <strain evidence="2 3">CMW7756A</strain>
    </source>
</reference>
<dbReference type="AlphaFoldDB" id="A0A133PJJ2"/>
<evidence type="ECO:0000256" key="1">
    <source>
        <dbReference type="SAM" id="MobiDB-lite"/>
    </source>
</evidence>